<dbReference type="NCBIfam" id="TIGR01509">
    <property type="entry name" value="HAD-SF-IA-v3"/>
    <property type="match status" value="1"/>
</dbReference>
<evidence type="ECO:0000256" key="2">
    <source>
        <dbReference type="ARBA" id="ARBA00006171"/>
    </source>
</evidence>
<comment type="cofactor">
    <cofactor evidence="1">
        <name>Mg(2+)</name>
        <dbReference type="ChEBI" id="CHEBI:18420"/>
    </cofactor>
</comment>
<dbReference type="CDD" id="cd07526">
    <property type="entry name" value="HAD_BPGM_like"/>
    <property type="match status" value="1"/>
</dbReference>
<comment type="similarity">
    <text evidence="2">Belongs to the HAD-like hydrolase superfamily. CbbY/CbbZ/Gph/YieH family.</text>
</comment>
<keyword evidence="6" id="KW-1185">Reference proteome</keyword>
<dbReference type="InterPro" id="IPR023198">
    <property type="entry name" value="PGP-like_dom2"/>
</dbReference>
<dbReference type="SUPFAM" id="SSF56784">
    <property type="entry name" value="HAD-like"/>
    <property type="match status" value="1"/>
</dbReference>
<evidence type="ECO:0000313" key="6">
    <source>
        <dbReference type="Proteomes" id="UP000569951"/>
    </source>
</evidence>
<organism evidence="5 6">
    <name type="scientific">Deinobacterium chartae</name>
    <dbReference type="NCBI Taxonomy" id="521158"/>
    <lineage>
        <taxon>Bacteria</taxon>
        <taxon>Thermotogati</taxon>
        <taxon>Deinococcota</taxon>
        <taxon>Deinococci</taxon>
        <taxon>Deinococcales</taxon>
        <taxon>Deinococcaceae</taxon>
        <taxon>Deinobacterium</taxon>
    </lineage>
</organism>
<reference evidence="5 6" key="1">
    <citation type="submission" date="2020-08" db="EMBL/GenBank/DDBJ databases">
        <title>Genomic Encyclopedia of Type Strains, Phase IV (KMG-IV): sequencing the most valuable type-strain genomes for metagenomic binning, comparative biology and taxonomic classification.</title>
        <authorList>
            <person name="Goeker M."/>
        </authorList>
    </citation>
    <scope>NUCLEOTIDE SEQUENCE [LARGE SCALE GENOMIC DNA]</scope>
    <source>
        <strain evidence="5 6">DSM 21458</strain>
    </source>
</reference>
<comment type="caution">
    <text evidence="5">The sequence shown here is derived from an EMBL/GenBank/DDBJ whole genome shotgun (WGS) entry which is preliminary data.</text>
</comment>
<dbReference type="GO" id="GO:0046872">
    <property type="term" value="F:metal ion binding"/>
    <property type="evidence" value="ECO:0007669"/>
    <property type="project" value="UniProtKB-KW"/>
</dbReference>
<dbReference type="SFLD" id="SFLDG01129">
    <property type="entry name" value="C1.5:_HAD__Beta-PGM__Phosphata"/>
    <property type="match status" value="1"/>
</dbReference>
<dbReference type="PANTHER" id="PTHR46193">
    <property type="entry name" value="6-PHOSPHOGLUCONATE PHOSPHATASE"/>
    <property type="match status" value="1"/>
</dbReference>
<dbReference type="SFLD" id="SFLDS00003">
    <property type="entry name" value="Haloacid_Dehalogenase"/>
    <property type="match status" value="1"/>
</dbReference>
<dbReference type="Pfam" id="PF00702">
    <property type="entry name" value="Hydrolase"/>
    <property type="match status" value="1"/>
</dbReference>
<dbReference type="RefSeq" id="WP_183986678.1">
    <property type="nucleotide sequence ID" value="NZ_JACHHG010000005.1"/>
</dbReference>
<dbReference type="SFLD" id="SFLDG01135">
    <property type="entry name" value="C1.5.6:_HAD__Beta-PGM__Phospha"/>
    <property type="match status" value="1"/>
</dbReference>
<evidence type="ECO:0000313" key="5">
    <source>
        <dbReference type="EMBL" id="MBB6098364.1"/>
    </source>
</evidence>
<protein>
    <submittedName>
        <fullName evidence="5">HAD superfamily hydrolase (TIGR01509 family)</fullName>
    </submittedName>
</protein>
<keyword evidence="3" id="KW-0479">Metal-binding</keyword>
<evidence type="ECO:0000256" key="1">
    <source>
        <dbReference type="ARBA" id="ARBA00001946"/>
    </source>
</evidence>
<proteinExistence type="inferred from homology"/>
<dbReference type="GO" id="GO:0016787">
    <property type="term" value="F:hydrolase activity"/>
    <property type="evidence" value="ECO:0007669"/>
    <property type="project" value="UniProtKB-KW"/>
</dbReference>
<dbReference type="InterPro" id="IPR036412">
    <property type="entry name" value="HAD-like_sf"/>
</dbReference>
<keyword evidence="4" id="KW-0460">Magnesium</keyword>
<dbReference type="Gene3D" id="1.10.150.240">
    <property type="entry name" value="Putative phosphatase, domain 2"/>
    <property type="match status" value="1"/>
</dbReference>
<dbReference type="InterPro" id="IPR023214">
    <property type="entry name" value="HAD_sf"/>
</dbReference>
<dbReference type="InterPro" id="IPR006439">
    <property type="entry name" value="HAD-SF_hydro_IA"/>
</dbReference>
<name>A0A841I078_9DEIO</name>
<evidence type="ECO:0000256" key="3">
    <source>
        <dbReference type="ARBA" id="ARBA00022723"/>
    </source>
</evidence>
<dbReference type="AlphaFoldDB" id="A0A841I078"/>
<evidence type="ECO:0000256" key="4">
    <source>
        <dbReference type="ARBA" id="ARBA00022842"/>
    </source>
</evidence>
<sequence>MPFDLIIFDCDGVLIDSELLACQAGVSALAELNIHYDLHDFMRRFVGRSAADCRRELEAAHGPLPTEYHARSEALRLEAFERHLQPIPGVEAVLETLQGPRCVASSSSPERLAHSLGLTGLQRHFGEHVYSSSMVARGKPAPDLFLHAASRLGAAPGRCVVIEDSVAGVQAGIAAGMTVLGFTGASHCPPDHAQTLTRAGAHATFAHMSGLPALLARSGYVRA</sequence>
<keyword evidence="5" id="KW-0378">Hydrolase</keyword>
<dbReference type="Proteomes" id="UP000569951">
    <property type="component" value="Unassembled WGS sequence"/>
</dbReference>
<gene>
    <name evidence="5" type="ORF">HNR42_001789</name>
</gene>
<accession>A0A841I078</accession>
<dbReference type="PANTHER" id="PTHR46193:SF10">
    <property type="entry name" value="6-PHOSPHOGLUCONATE PHOSPHATASE"/>
    <property type="match status" value="1"/>
</dbReference>
<dbReference type="InterPro" id="IPR051600">
    <property type="entry name" value="Beta-PGM-like"/>
</dbReference>
<dbReference type="Gene3D" id="3.40.50.1000">
    <property type="entry name" value="HAD superfamily/HAD-like"/>
    <property type="match status" value="1"/>
</dbReference>
<dbReference type="EMBL" id="JACHHG010000005">
    <property type="protein sequence ID" value="MBB6098364.1"/>
    <property type="molecule type" value="Genomic_DNA"/>
</dbReference>